<feature type="transmembrane region" description="Helical" evidence="1">
    <location>
        <begin position="131"/>
        <end position="151"/>
    </location>
</feature>
<gene>
    <name evidence="2" type="primary">orf190</name>
</gene>
<keyword evidence="1" id="KW-1133">Transmembrane helix</keyword>
<feature type="transmembrane region" description="Helical" evidence="1">
    <location>
        <begin position="89"/>
        <end position="111"/>
    </location>
</feature>
<feature type="transmembrane region" description="Helical" evidence="1">
    <location>
        <begin position="31"/>
        <end position="50"/>
    </location>
</feature>
<keyword evidence="1" id="KW-0812">Transmembrane</keyword>
<organism evidence="2">
    <name type="scientific">Capsaspora owczarzaki</name>
    <dbReference type="NCBI Taxonomy" id="192875"/>
    <lineage>
        <taxon>Eukaryota</taxon>
        <taxon>Filasterea</taxon>
        <taxon>Capsaspora</taxon>
    </lineage>
</organism>
<keyword evidence="1" id="KW-0472">Membrane</keyword>
<evidence type="ECO:0000256" key="1">
    <source>
        <dbReference type="SAM" id="Phobius"/>
    </source>
</evidence>
<geneLocation type="mitochondrion" evidence="2"/>
<name>M1JZE9_9EUKA</name>
<keyword evidence="2" id="KW-0496">Mitochondrion</keyword>
<reference evidence="2" key="2">
    <citation type="submission" date="2012-12" db="EMBL/GenBank/DDBJ databases">
        <authorList>
            <person name="Lang B.F."/>
        </authorList>
    </citation>
    <scope>NUCLEOTIDE SEQUENCE</scope>
    <source>
        <strain evidence="2">ATCC 30864</strain>
    </source>
</reference>
<reference evidence="2" key="1">
    <citation type="journal article" date="2008" name="Mol. Biol. Evol.">
        <title>A phylogenomic investigation into the origin of metazoa.</title>
        <authorList>
            <person name="Ruiz-Trillo I."/>
            <person name="Roger A.J."/>
            <person name="Burger G."/>
            <person name="Gray M.W."/>
            <person name="Lang B.F."/>
        </authorList>
    </citation>
    <scope>NUCLEOTIDE SEQUENCE</scope>
    <source>
        <strain evidence="2">ATCC 30864</strain>
    </source>
</reference>
<protein>
    <submittedName>
        <fullName evidence="2">Uncharacterized protein</fullName>
    </submittedName>
</protein>
<feature type="transmembrane region" description="Helical" evidence="1">
    <location>
        <begin position="6"/>
        <end position="24"/>
    </location>
</feature>
<feature type="transmembrane region" description="Helical" evidence="1">
    <location>
        <begin position="56"/>
        <end position="77"/>
    </location>
</feature>
<dbReference type="EMBL" id="KC573038">
    <property type="protein sequence ID" value="AGE93582.1"/>
    <property type="molecule type" value="Genomic_DNA"/>
</dbReference>
<evidence type="ECO:0000313" key="2">
    <source>
        <dbReference type="EMBL" id="AGE93582.1"/>
    </source>
</evidence>
<dbReference type="AlphaFoldDB" id="M1JZE9"/>
<accession>M1JZE9</accession>
<feature type="transmembrane region" description="Helical" evidence="1">
    <location>
        <begin position="163"/>
        <end position="185"/>
    </location>
</feature>
<proteinExistence type="predicted"/>
<sequence length="190" mass="23657">MILCYLHGISCYWYIWIYVTYMGFHIRYEWYFIFAMNGISYLLIYIWIYVTYMGFYIANIYMNLCNLHGISCYWLIIHGISYNEYIWIYVTYMGFYIANIYDFMLLTWNFMLLINNTWNFIFANIYDVLHGISYSLIYMMLLTWNFILLIYEFMLLIWNFILLIYMMLLTWNFILAIYMNLYYLYGISYC</sequence>